<proteinExistence type="predicted"/>
<dbReference type="EMBL" id="FZNK01000008">
    <property type="protein sequence ID" value="SNR65778.1"/>
    <property type="molecule type" value="Genomic_DNA"/>
</dbReference>
<evidence type="ECO:0000256" key="1">
    <source>
        <dbReference type="SAM" id="MobiDB-lite"/>
    </source>
</evidence>
<evidence type="ECO:0000313" key="3">
    <source>
        <dbReference type="Proteomes" id="UP000198297"/>
    </source>
</evidence>
<name>A0A238Y4N4_HALEZ</name>
<reference evidence="2 3" key="1">
    <citation type="submission" date="2017-06" db="EMBL/GenBank/DDBJ databases">
        <authorList>
            <person name="Kim H.J."/>
            <person name="Triplett B.A."/>
        </authorList>
    </citation>
    <scope>NUCLEOTIDE SEQUENCE [LARGE SCALE GENOMIC DNA]</scope>
    <source>
        <strain evidence="2 3">DSM 19316</strain>
    </source>
</reference>
<dbReference type="RefSeq" id="WP_096593724.1">
    <property type="nucleotide sequence ID" value="NZ_FZNK01000008.1"/>
</dbReference>
<sequence>MVWQYVAGAALIGAAALISTDEDHDDVVQNTVNNLESKLPEDATLYADHLDGDRPNPRGAFTDLSDAPDEHVPDVVVTSGRKNNLIIEVETGDSIEANGSEAQSQLEDFSIPGYRRVLVVPDADFDTAHVDEFEDHLDEEIDGELYFATPSGVVDLL</sequence>
<dbReference type="AlphaFoldDB" id="A0A238Y4N4"/>
<accession>A0A238Y4N4</accession>
<dbReference type="Proteomes" id="UP000198297">
    <property type="component" value="Unassembled WGS sequence"/>
</dbReference>
<feature type="region of interest" description="Disordered" evidence="1">
    <location>
        <begin position="49"/>
        <end position="69"/>
    </location>
</feature>
<gene>
    <name evidence="2" type="ORF">SAMN06266787_10849</name>
</gene>
<organism evidence="2 3">
    <name type="scientific">Halorubrum ezzemoulense</name>
    <name type="common">Halorubrum chaoviator</name>
    <dbReference type="NCBI Taxonomy" id="337243"/>
    <lineage>
        <taxon>Archaea</taxon>
        <taxon>Methanobacteriati</taxon>
        <taxon>Methanobacteriota</taxon>
        <taxon>Stenosarchaea group</taxon>
        <taxon>Halobacteria</taxon>
        <taxon>Halobacteriales</taxon>
        <taxon>Haloferacaceae</taxon>
        <taxon>Halorubrum</taxon>
    </lineage>
</organism>
<protein>
    <submittedName>
        <fullName evidence="2">Uncharacterized protein</fullName>
    </submittedName>
</protein>
<evidence type="ECO:0000313" key="2">
    <source>
        <dbReference type="EMBL" id="SNR65778.1"/>
    </source>
</evidence>